<dbReference type="EMBL" id="FNON01000004">
    <property type="protein sequence ID" value="SDX95878.1"/>
    <property type="molecule type" value="Genomic_DNA"/>
</dbReference>
<reference evidence="1 2" key="1">
    <citation type="submission" date="2016-10" db="EMBL/GenBank/DDBJ databases">
        <authorList>
            <person name="de Groot N.N."/>
        </authorList>
    </citation>
    <scope>NUCLEOTIDE SEQUENCE [LARGE SCALE GENOMIC DNA]</scope>
    <source>
        <strain evidence="1 2">CPCC 202699</strain>
    </source>
</reference>
<proteinExistence type="predicted"/>
<accession>A0A1H3FZR6</accession>
<keyword evidence="2" id="KW-1185">Reference proteome</keyword>
<sequence>MLPPLDDMLRGFVALTRGEPHARFRWWSEPSEFRWVITADDGFARVRVLVFPDLHEQLPDEQGRPLLTIDMPVRTVVSAFVTPLRALLDQVGEERLARNWQSEPFPVDHLRTLEEWLARK</sequence>
<protein>
    <submittedName>
        <fullName evidence="1">Uncharacterized protein</fullName>
    </submittedName>
</protein>
<dbReference type="Proteomes" id="UP000199515">
    <property type="component" value="Unassembled WGS sequence"/>
</dbReference>
<organism evidence="1 2">
    <name type="scientific">Amycolatopsis xylanica</name>
    <dbReference type="NCBI Taxonomy" id="589385"/>
    <lineage>
        <taxon>Bacteria</taxon>
        <taxon>Bacillati</taxon>
        <taxon>Actinomycetota</taxon>
        <taxon>Actinomycetes</taxon>
        <taxon>Pseudonocardiales</taxon>
        <taxon>Pseudonocardiaceae</taxon>
        <taxon>Amycolatopsis</taxon>
    </lineage>
</organism>
<name>A0A1H3FZR6_9PSEU</name>
<evidence type="ECO:0000313" key="1">
    <source>
        <dbReference type="EMBL" id="SDX95878.1"/>
    </source>
</evidence>
<gene>
    <name evidence="1" type="ORF">SAMN05421504_10441</name>
</gene>
<evidence type="ECO:0000313" key="2">
    <source>
        <dbReference type="Proteomes" id="UP000199515"/>
    </source>
</evidence>
<dbReference type="AlphaFoldDB" id="A0A1H3FZR6"/>